<dbReference type="HOGENOM" id="CLU_034539_1_0_7"/>
<keyword evidence="1" id="KW-0472">Membrane</keyword>
<evidence type="ECO:0000256" key="1">
    <source>
        <dbReference type="SAM" id="Phobius"/>
    </source>
</evidence>
<name>Q2LQ40_SYNAS</name>
<proteinExistence type="predicted"/>
<dbReference type="NCBIfam" id="NF010612">
    <property type="entry name" value="PRK14013.1-2"/>
    <property type="match status" value="1"/>
</dbReference>
<protein>
    <submittedName>
        <fullName evidence="2">Hypothetical membrane protein</fullName>
    </submittedName>
</protein>
<organism evidence="2 3">
    <name type="scientific">Syntrophus aciditrophicus (strain SB)</name>
    <dbReference type="NCBI Taxonomy" id="56780"/>
    <lineage>
        <taxon>Bacteria</taxon>
        <taxon>Pseudomonadati</taxon>
        <taxon>Thermodesulfobacteriota</taxon>
        <taxon>Syntrophia</taxon>
        <taxon>Syntrophales</taxon>
        <taxon>Syntrophaceae</taxon>
        <taxon>Syntrophus</taxon>
    </lineage>
</organism>
<dbReference type="PANTHER" id="PTHR30238">
    <property type="entry name" value="MEMBRANE BOUND PREDICTED REDOX MODULATOR"/>
    <property type="match status" value="1"/>
</dbReference>
<keyword evidence="1" id="KW-0812">Transmembrane</keyword>
<dbReference type="InParanoid" id="Q2LQ40"/>
<dbReference type="PANTHER" id="PTHR30238:SF4">
    <property type="entry name" value="SLL1022 PROTEIN"/>
    <property type="match status" value="1"/>
</dbReference>
<feature type="transmembrane region" description="Helical" evidence="1">
    <location>
        <begin position="127"/>
        <end position="149"/>
    </location>
</feature>
<dbReference type="Proteomes" id="UP000001933">
    <property type="component" value="Chromosome"/>
</dbReference>
<gene>
    <name evidence="2" type="ORF">SYN_01442</name>
</gene>
<reference evidence="2 3" key="1">
    <citation type="journal article" date="2007" name="Proc. Natl. Acad. Sci. U.S.A.">
        <title>The genome of Syntrophus aciditrophicus: life at the thermodynamic limit of microbial growth.</title>
        <authorList>
            <person name="McInerney M.J."/>
            <person name="Rohlin L."/>
            <person name="Mouttaki H."/>
            <person name="Kim U."/>
            <person name="Krupp R.S."/>
            <person name="Rios-Hernandez L."/>
            <person name="Sieber J."/>
            <person name="Struchtemeyer C.G."/>
            <person name="Bhattacharyya A."/>
            <person name="Campbell J.W."/>
            <person name="Gunsalus R.P."/>
        </authorList>
    </citation>
    <scope>NUCLEOTIDE SEQUENCE [LARGE SCALE GENOMIC DNA]</scope>
    <source>
        <strain evidence="2 3">SB</strain>
    </source>
</reference>
<accession>Q2LQ40</accession>
<feature type="transmembrane region" description="Helical" evidence="1">
    <location>
        <begin position="278"/>
        <end position="297"/>
    </location>
</feature>
<dbReference type="KEGG" id="sat:SYN_01442"/>
<keyword evidence="1" id="KW-1133">Transmembrane helix</keyword>
<keyword evidence="3" id="KW-1185">Reference proteome</keyword>
<dbReference type="RefSeq" id="WP_011416159.1">
    <property type="nucleotide sequence ID" value="NC_007759.1"/>
</dbReference>
<dbReference type="eggNOG" id="COG2899">
    <property type="taxonomic scope" value="Bacteria"/>
</dbReference>
<evidence type="ECO:0000313" key="2">
    <source>
        <dbReference type="EMBL" id="ABC76125.1"/>
    </source>
</evidence>
<feature type="transmembrane region" description="Helical" evidence="1">
    <location>
        <begin position="6"/>
        <end position="30"/>
    </location>
</feature>
<dbReference type="STRING" id="56780.SYN_01442"/>
<feature type="transmembrane region" description="Helical" evidence="1">
    <location>
        <begin position="42"/>
        <end position="65"/>
    </location>
</feature>
<sequence length="313" mass="34692">MIISTLIIIFGLCLFEVICSVDNAIINATVLKTMSVKYRKIFLFWGILFAVFVVRGMLPFVIVWATNPALSLVEVFKACFSSYGGAAEAMEKSKPLLLLGGGVYLLYVALSWLFLEEKKYAFLAEHFIHRQGVWFYAIVSLLTTLLVYVSLRIDPILALAATIGVSAFFITDGFKKNAEEKEKELLTGNLSAWSKILYLEVLDTSFSIDGVIGAFAFTMSVPLIILGNGLGAFVVRELTIKGIDVIARYAYLKNGAMYSIGVLGVLMILESFGQHHPFWLAPLNTLVLLCFFLFLSVRELKKAKKMGQDSSVS</sequence>
<dbReference type="EMBL" id="CP000252">
    <property type="protein sequence ID" value="ABC76125.1"/>
    <property type="molecule type" value="Genomic_DNA"/>
</dbReference>
<evidence type="ECO:0000313" key="3">
    <source>
        <dbReference type="Proteomes" id="UP000001933"/>
    </source>
</evidence>
<dbReference type="InterPro" id="IPR007427">
    <property type="entry name" value="DUF475"/>
</dbReference>
<feature type="transmembrane region" description="Helical" evidence="1">
    <location>
        <begin position="212"/>
        <end position="235"/>
    </location>
</feature>
<dbReference type="Pfam" id="PF04332">
    <property type="entry name" value="DUF475"/>
    <property type="match status" value="1"/>
</dbReference>
<feature type="transmembrane region" description="Helical" evidence="1">
    <location>
        <begin position="96"/>
        <end position="115"/>
    </location>
</feature>
<feature type="transmembrane region" description="Helical" evidence="1">
    <location>
        <begin position="255"/>
        <end position="272"/>
    </location>
</feature>
<dbReference type="AlphaFoldDB" id="Q2LQ40"/>